<evidence type="ECO:0000313" key="2">
    <source>
        <dbReference type="Proteomes" id="UP001209229"/>
    </source>
</evidence>
<comment type="caution">
    <text evidence="1">The sequence shown here is derived from an EMBL/GenBank/DDBJ whole genome shotgun (WGS) entry which is preliminary data.</text>
</comment>
<organism evidence="1 2">
    <name type="scientific">Plebeiibacterium sediminum</name>
    <dbReference type="NCBI Taxonomy" id="2992112"/>
    <lineage>
        <taxon>Bacteria</taxon>
        <taxon>Pseudomonadati</taxon>
        <taxon>Bacteroidota</taxon>
        <taxon>Bacteroidia</taxon>
        <taxon>Marinilabiliales</taxon>
        <taxon>Marinilabiliaceae</taxon>
        <taxon>Plebeiibacterium</taxon>
    </lineage>
</organism>
<sequence length="215" mass="24359">MDYSVCTVGIDGCRGGWLCSVIYPDYNISIKLVKQLNEAIEIFLKAKFVFIDMPIGLVSSCNEERNIDVLIRKQLGHPFSSSVFTVPCKQAVYANDYKGASKINREILGKGISIQAWNICAKIKALDLFLKENQSLKSKFKETHPELCFKHLKGTSLNHKKKTAGGFSERMELLEQKQSDIKLIYKQFRQEFLKKDVADDDMLDSLVLAIAPFLV</sequence>
<dbReference type="Proteomes" id="UP001209229">
    <property type="component" value="Unassembled WGS sequence"/>
</dbReference>
<keyword evidence="2" id="KW-1185">Reference proteome</keyword>
<dbReference type="InterPro" id="IPR007362">
    <property type="entry name" value="DUF429"/>
</dbReference>
<evidence type="ECO:0000313" key="1">
    <source>
        <dbReference type="EMBL" id="MCW3788784.1"/>
    </source>
</evidence>
<name>A0AAE3M8F2_9BACT</name>
<protein>
    <submittedName>
        <fullName evidence="1">DUF429 domain-containing protein</fullName>
    </submittedName>
</protein>
<accession>A0AAE3M8F2</accession>
<gene>
    <name evidence="1" type="ORF">OM075_20100</name>
</gene>
<dbReference type="RefSeq" id="WP_301192340.1">
    <property type="nucleotide sequence ID" value="NZ_JAPDPJ010000065.1"/>
</dbReference>
<reference evidence="1" key="1">
    <citation type="submission" date="2022-10" db="EMBL/GenBank/DDBJ databases">
        <authorList>
            <person name="Yu W.X."/>
        </authorList>
    </citation>
    <scope>NUCLEOTIDE SEQUENCE</scope>
    <source>
        <strain evidence="1">AAT</strain>
    </source>
</reference>
<dbReference type="EMBL" id="JAPDPJ010000065">
    <property type="protein sequence ID" value="MCW3788784.1"/>
    <property type="molecule type" value="Genomic_DNA"/>
</dbReference>
<dbReference type="AlphaFoldDB" id="A0AAE3M8F2"/>
<proteinExistence type="predicted"/>
<dbReference type="Pfam" id="PF04250">
    <property type="entry name" value="DUF429"/>
    <property type="match status" value="1"/>
</dbReference>